<dbReference type="EMBL" id="JACIVC010000060">
    <property type="protein sequence ID" value="MBB1069757.1"/>
    <property type="molecule type" value="Genomic_DNA"/>
</dbReference>
<dbReference type="Proteomes" id="UP000518316">
    <property type="component" value="Unassembled WGS sequence"/>
</dbReference>
<dbReference type="AlphaFoldDB" id="A0A7W3TRV8"/>
<name>A0A7W3TRV8_9LACO</name>
<sequence length="131" mass="14754">MIKIYTDAATKGNPGPTGLGVVIIANHEQIQLSAPAELQMMDNHHGEFAAAQFGFKYLSDHFSKNETVLFYTDSRILSDAIGKNYTKHYQNELNKLNDLLQNFTTVVTQWIPEQQNHGAHNLANQALRKIK</sequence>
<reference evidence="2 3" key="1">
    <citation type="submission" date="2020-07" db="EMBL/GenBank/DDBJ databases">
        <title>Description of Limosilactobacillus balticus sp. nov., Limosilactobacillus agrestis sp. nov., Limosilactobacillus albertensis sp. nov., Limosilactobacillus rudii sp. nov., Limosilactobacillus fastidiosus sp. nov., five novel Limosilactobacillus species isolated from the vertebrate gastrointestinal tract, and proposal of 6 subspecies of Limosilactobacillus reuteri adapted to the gastrointestinal tract of specific vertebrate hosts.</title>
        <authorList>
            <person name="Li F."/>
            <person name="Cheng C."/>
            <person name="Zheng J."/>
            <person name="Quevedo R.M."/>
            <person name="Li J."/>
            <person name="Roos S."/>
            <person name="Gaenzle M.G."/>
            <person name="Walter J."/>
        </authorList>
    </citation>
    <scope>NUCLEOTIDE SEQUENCE [LARGE SCALE GENOMIC DNA]</scope>
    <source>
        <strain evidence="2 3">RRLNB_1_1</strain>
    </source>
</reference>
<evidence type="ECO:0000259" key="1">
    <source>
        <dbReference type="PROSITE" id="PS50879"/>
    </source>
</evidence>
<dbReference type="InterPro" id="IPR036397">
    <property type="entry name" value="RNaseH_sf"/>
</dbReference>
<dbReference type="InterPro" id="IPR002156">
    <property type="entry name" value="RNaseH_domain"/>
</dbReference>
<dbReference type="Pfam" id="PF13456">
    <property type="entry name" value="RVT_3"/>
    <property type="match status" value="1"/>
</dbReference>
<accession>A0A7W3TRV8</accession>
<feature type="domain" description="RNase H type-1" evidence="1">
    <location>
        <begin position="1"/>
        <end position="131"/>
    </location>
</feature>
<comment type="caution">
    <text evidence="2">The sequence shown here is derived from an EMBL/GenBank/DDBJ whole genome shotgun (WGS) entry which is preliminary data.</text>
</comment>
<dbReference type="GO" id="GO:0004523">
    <property type="term" value="F:RNA-DNA hybrid ribonuclease activity"/>
    <property type="evidence" value="ECO:0007669"/>
    <property type="project" value="InterPro"/>
</dbReference>
<dbReference type="Gene3D" id="3.30.420.10">
    <property type="entry name" value="Ribonuclease H-like superfamily/Ribonuclease H"/>
    <property type="match status" value="1"/>
</dbReference>
<protein>
    <submittedName>
        <fullName evidence="2">Ribonuclease HI family protein</fullName>
    </submittedName>
</protein>
<dbReference type="SUPFAM" id="SSF53098">
    <property type="entry name" value="Ribonuclease H-like"/>
    <property type="match status" value="1"/>
</dbReference>
<keyword evidence="3" id="KW-1185">Reference proteome</keyword>
<dbReference type="PROSITE" id="PS50879">
    <property type="entry name" value="RNASE_H_1"/>
    <property type="match status" value="1"/>
</dbReference>
<evidence type="ECO:0000313" key="3">
    <source>
        <dbReference type="Proteomes" id="UP000518316"/>
    </source>
</evidence>
<dbReference type="GO" id="GO:0003676">
    <property type="term" value="F:nucleic acid binding"/>
    <property type="evidence" value="ECO:0007669"/>
    <property type="project" value="InterPro"/>
</dbReference>
<evidence type="ECO:0000313" key="2">
    <source>
        <dbReference type="EMBL" id="MBB1069757.1"/>
    </source>
</evidence>
<dbReference type="CDD" id="cd09279">
    <property type="entry name" value="RNase_HI_like"/>
    <property type="match status" value="1"/>
</dbReference>
<proteinExistence type="predicted"/>
<dbReference type="InterPro" id="IPR012337">
    <property type="entry name" value="RNaseH-like_sf"/>
</dbReference>
<gene>
    <name evidence="2" type="ORF">H5S40_06280</name>
</gene>
<organism evidence="2 3">
    <name type="scientific">Limosilactobacillus albertensis</name>
    <dbReference type="NCBI Taxonomy" id="2759752"/>
    <lineage>
        <taxon>Bacteria</taxon>
        <taxon>Bacillati</taxon>
        <taxon>Bacillota</taxon>
        <taxon>Bacilli</taxon>
        <taxon>Lactobacillales</taxon>
        <taxon>Lactobacillaceae</taxon>
        <taxon>Limosilactobacillus</taxon>
    </lineage>
</organism>
<dbReference type="RefSeq" id="WP_182598309.1">
    <property type="nucleotide sequence ID" value="NZ_JACIVC010000060.1"/>
</dbReference>